<evidence type="ECO:0000313" key="2">
    <source>
        <dbReference type="EMBL" id="AGK86835.1"/>
    </source>
</evidence>
<proteinExistence type="predicted"/>
<sequence length="89" mass="10302">MINKLNKFYIKVLLVFVVEAVVALCTHMFIKSVLNLDPPLLVYVIEGSVFAIITVVLYDKLLQKKKKRVEKELKELTDVVFKKYDKTGK</sequence>
<evidence type="ECO:0000256" key="1">
    <source>
        <dbReference type="SAM" id="Phobius"/>
    </source>
</evidence>
<feature type="transmembrane region" description="Helical" evidence="1">
    <location>
        <begin position="40"/>
        <end position="58"/>
    </location>
</feature>
<keyword evidence="3" id="KW-1185">Reference proteome</keyword>
<keyword evidence="1" id="KW-1133">Transmembrane helix</keyword>
<feature type="transmembrane region" description="Helical" evidence="1">
    <location>
        <begin position="12"/>
        <end position="34"/>
    </location>
</feature>
<accession>R4JMK3</accession>
<name>R4JMK3_9CAUD</name>
<dbReference type="Proteomes" id="UP000258501">
    <property type="component" value="Segment"/>
</dbReference>
<reference evidence="2 3" key="1">
    <citation type="submission" date="2013-02" db="EMBL/GenBank/DDBJ databases">
        <authorList>
            <person name="Lukaszewicz M."/>
            <person name="Biegalska A."/>
            <person name="Krasowska A."/>
        </authorList>
    </citation>
    <scope>NUCLEOTIDE SEQUENCE [LARGE SCALE GENOMIC DNA]</scope>
</reference>
<protein>
    <submittedName>
        <fullName evidence="2">Uncharacterized protein</fullName>
    </submittedName>
</protein>
<dbReference type="EMBL" id="KC699836">
    <property type="protein sequence ID" value="AGK86835.1"/>
    <property type="molecule type" value="Genomic_DNA"/>
</dbReference>
<keyword evidence="1" id="KW-0812">Transmembrane</keyword>
<evidence type="ECO:0000313" key="3">
    <source>
        <dbReference type="Proteomes" id="UP000258501"/>
    </source>
</evidence>
<keyword evidence="1" id="KW-0472">Membrane</keyword>
<organism evidence="2 3">
    <name type="scientific">Bacillus phage SIOphi</name>
    <dbReference type="NCBI Taxonomy" id="1285382"/>
    <lineage>
        <taxon>Viruses</taxon>
        <taxon>Duplodnaviria</taxon>
        <taxon>Heunggongvirae</taxon>
        <taxon>Uroviricota</taxon>
        <taxon>Caudoviricetes</taxon>
        <taxon>Herelleviridae</taxon>
        <taxon>Bastillevirinae</taxon>
        <taxon>Siophivirus</taxon>
        <taxon>Siophivirus SIOphi</taxon>
    </lineage>
</organism>
<gene>
    <name evidence="2" type="ORF">SIOphi_00135</name>
</gene>